<dbReference type="Gene3D" id="3.30.479.30">
    <property type="entry name" value="Band 7 domain"/>
    <property type="match status" value="1"/>
</dbReference>
<name>A0A2S5DAV6_9NEIS</name>
<dbReference type="SMART" id="SM00244">
    <property type="entry name" value="PHB"/>
    <property type="match status" value="1"/>
</dbReference>
<proteinExistence type="predicted"/>
<dbReference type="GO" id="GO:0016020">
    <property type="term" value="C:membrane"/>
    <property type="evidence" value="ECO:0007669"/>
    <property type="project" value="UniProtKB-SubCell"/>
</dbReference>
<evidence type="ECO:0000313" key="3">
    <source>
        <dbReference type="EMBL" id="POZ60122.1"/>
    </source>
</evidence>
<comment type="subcellular location">
    <subcellularLocation>
        <location evidence="1">Membrane</location>
        <topology evidence="1">Single-pass membrane protein</topology>
    </subcellularLocation>
</comment>
<evidence type="ECO:0000256" key="1">
    <source>
        <dbReference type="ARBA" id="ARBA00004167"/>
    </source>
</evidence>
<dbReference type="EMBL" id="PQWB01000173">
    <property type="protein sequence ID" value="POZ60122.1"/>
    <property type="molecule type" value="Genomic_DNA"/>
</dbReference>
<protein>
    <recommendedName>
        <fullName evidence="2">Band 7 domain-containing protein</fullName>
    </recommendedName>
</protein>
<evidence type="ECO:0000313" key="4">
    <source>
        <dbReference type="Proteomes" id="UP000237082"/>
    </source>
</evidence>
<dbReference type="InterPro" id="IPR036013">
    <property type="entry name" value="Band_7/SPFH_dom_sf"/>
</dbReference>
<dbReference type="OrthoDB" id="8351024at2"/>
<evidence type="ECO:0000259" key="2">
    <source>
        <dbReference type="SMART" id="SM00244"/>
    </source>
</evidence>
<dbReference type="AlphaFoldDB" id="A0A2S5DAV6"/>
<accession>A0A2S5DAV6</accession>
<feature type="domain" description="Band 7" evidence="2">
    <location>
        <begin position="35"/>
        <end position="240"/>
    </location>
</feature>
<dbReference type="RefSeq" id="WP_103904441.1">
    <property type="nucleotide sequence ID" value="NZ_PQWB01000173.1"/>
</dbReference>
<gene>
    <name evidence="3" type="ORF">C2I19_20535</name>
</gene>
<dbReference type="InterPro" id="IPR001107">
    <property type="entry name" value="Band_7"/>
</dbReference>
<dbReference type="Pfam" id="PF01145">
    <property type="entry name" value="Band_7"/>
    <property type="match status" value="1"/>
</dbReference>
<comment type="caution">
    <text evidence="3">The sequence shown here is derived from an EMBL/GenBank/DDBJ whole genome shotgun (WGS) entry which is preliminary data.</text>
</comment>
<keyword evidence="4" id="KW-1185">Reference proteome</keyword>
<organism evidence="3 4">
    <name type="scientific">Chromobacterium alticapitis</name>
    <dbReference type="NCBI Taxonomy" id="2073169"/>
    <lineage>
        <taxon>Bacteria</taxon>
        <taxon>Pseudomonadati</taxon>
        <taxon>Pseudomonadota</taxon>
        <taxon>Betaproteobacteria</taxon>
        <taxon>Neisseriales</taxon>
        <taxon>Chromobacteriaceae</taxon>
        <taxon>Chromobacterium</taxon>
    </lineage>
</organism>
<dbReference type="Proteomes" id="UP000237082">
    <property type="component" value="Unassembled WGS sequence"/>
</dbReference>
<reference evidence="4" key="1">
    <citation type="submission" date="2018-02" db="EMBL/GenBank/DDBJ databases">
        <authorList>
            <person name="O'Hara-Hanley K."/>
            <person name="Soby S."/>
        </authorList>
    </citation>
    <scope>NUCLEOTIDE SEQUENCE [LARGE SCALE GENOMIC DNA]</scope>
    <source>
        <strain evidence="4">MWU14-2602</strain>
    </source>
</reference>
<sequence length="345" mass="36507">MKPSPVDAPLVQSLRLAYLLLLAAAALSGLAWLLAHVRSIPADSQAVVRRFGAIDRVQHAGLLLAWPSPLEEVTMLPSPETVQQRRIALLARDGDAAQLDDEDMPLVQMGDRLAGSGYLLTGDLAVVQLSATIYYRIIDPAAYVLQGGQALPLLDRVVAASALKLCAGRGLESILATREARLSSANAAERERLRAELAQASNQALDALRSRGAGLGLQVARIDLQSALPRSAQAAFDAVLTADQTVQRQLAQARTAAALEKQQARAAVDSQLANARAQADERLSLARAETSEIAALAPGIRAPAGAERLRQLYLERMQAVLAKAGKVTTVDPAGSGRLILPGEKP</sequence>